<organism evidence="2 3">
    <name type="scientific">Trifolium medium</name>
    <dbReference type="NCBI Taxonomy" id="97028"/>
    <lineage>
        <taxon>Eukaryota</taxon>
        <taxon>Viridiplantae</taxon>
        <taxon>Streptophyta</taxon>
        <taxon>Embryophyta</taxon>
        <taxon>Tracheophyta</taxon>
        <taxon>Spermatophyta</taxon>
        <taxon>Magnoliopsida</taxon>
        <taxon>eudicotyledons</taxon>
        <taxon>Gunneridae</taxon>
        <taxon>Pentapetalae</taxon>
        <taxon>rosids</taxon>
        <taxon>fabids</taxon>
        <taxon>Fabales</taxon>
        <taxon>Fabaceae</taxon>
        <taxon>Papilionoideae</taxon>
        <taxon>50 kb inversion clade</taxon>
        <taxon>NPAAA clade</taxon>
        <taxon>Hologalegina</taxon>
        <taxon>IRL clade</taxon>
        <taxon>Trifolieae</taxon>
        <taxon>Trifolium</taxon>
    </lineage>
</organism>
<sequence>MIASREAAKSIPRSTTDSLSPPSGSPPQEYVDHSNSNRAVNRFGRGNRSSR</sequence>
<dbReference type="Proteomes" id="UP000265520">
    <property type="component" value="Unassembled WGS sequence"/>
</dbReference>
<dbReference type="AlphaFoldDB" id="A0A392VGC4"/>
<feature type="non-terminal residue" evidence="2">
    <location>
        <position position="51"/>
    </location>
</feature>
<proteinExistence type="predicted"/>
<comment type="caution">
    <text evidence="2">The sequence shown here is derived from an EMBL/GenBank/DDBJ whole genome shotgun (WGS) entry which is preliminary data.</text>
</comment>
<feature type="compositionally biased region" description="Polar residues" evidence="1">
    <location>
        <begin position="12"/>
        <end position="22"/>
    </location>
</feature>
<name>A0A392VGC4_9FABA</name>
<evidence type="ECO:0000256" key="1">
    <source>
        <dbReference type="SAM" id="MobiDB-lite"/>
    </source>
</evidence>
<evidence type="ECO:0000313" key="2">
    <source>
        <dbReference type="EMBL" id="MCI86001.1"/>
    </source>
</evidence>
<feature type="region of interest" description="Disordered" evidence="1">
    <location>
        <begin position="1"/>
        <end position="51"/>
    </location>
</feature>
<accession>A0A392VGC4</accession>
<reference evidence="2 3" key="1">
    <citation type="journal article" date="2018" name="Front. Plant Sci.">
        <title>Red Clover (Trifolium pratense) and Zigzag Clover (T. medium) - A Picture of Genomic Similarities and Differences.</title>
        <authorList>
            <person name="Dluhosova J."/>
            <person name="Istvanek J."/>
            <person name="Nedelnik J."/>
            <person name="Repkova J."/>
        </authorList>
    </citation>
    <scope>NUCLEOTIDE SEQUENCE [LARGE SCALE GENOMIC DNA]</scope>
    <source>
        <strain evidence="3">cv. 10/8</strain>
        <tissue evidence="2">Leaf</tissue>
    </source>
</reference>
<evidence type="ECO:0000313" key="3">
    <source>
        <dbReference type="Proteomes" id="UP000265520"/>
    </source>
</evidence>
<keyword evidence="3" id="KW-1185">Reference proteome</keyword>
<protein>
    <submittedName>
        <fullName evidence="2">Uncharacterized protein</fullName>
    </submittedName>
</protein>
<dbReference type="EMBL" id="LXQA011129247">
    <property type="protein sequence ID" value="MCI86001.1"/>
    <property type="molecule type" value="Genomic_DNA"/>
</dbReference>